<dbReference type="SMART" id="SM00079">
    <property type="entry name" value="PBPe"/>
    <property type="match status" value="1"/>
</dbReference>
<dbReference type="GO" id="GO:0043226">
    <property type="term" value="C:organelle"/>
    <property type="evidence" value="ECO:0007669"/>
    <property type="project" value="UniProtKB-ARBA"/>
</dbReference>
<evidence type="ECO:0000256" key="1">
    <source>
        <dbReference type="ARBA" id="ARBA00004651"/>
    </source>
</evidence>
<evidence type="ECO:0000256" key="15">
    <source>
        <dbReference type="PIRSR" id="PIRSR601508-3"/>
    </source>
</evidence>
<feature type="transmembrane region" description="Helical" evidence="16">
    <location>
        <begin position="495"/>
        <end position="513"/>
    </location>
</feature>
<keyword evidence="6" id="KW-0175">Coiled coil</keyword>
<feature type="transmembrane region" description="Helical" evidence="16">
    <location>
        <begin position="456"/>
        <end position="475"/>
    </location>
</feature>
<sequence length="977" mass="113264">MYSDVPDLEISKKSIVDNFSQQAQFLNINPSVKSALDIINYFKSVNKLENVNFYLSDSKQISDLYQRKEFFRKNNFKIENVNSLKHNFLLLAKKNPVNLKQKGKKLNKMETFFLSDNLNVLKCDATTLYEILRLYQSIQSIYPAGKINSIRNLIWIPEDIRVLDENLSIKLNRLCTSFQIYILNLKLDLDLIIDKMDHQLSAKDLSETGTLSLKIYQPSRSCAPISHPKLVKPEFNFMVNMDRIYLTDSQLVLGEQEWDMANKNTKRSYRIVSNHVEPFIIISKLDEHLSSKDQCKDGLPCLDIDINSSFYKSSNILDEQIAKILKKDQMIEMIKNFKFMPDEELNLNSTVVKTRCCTGYMINLLQELSTDLNFEFELYFVNDMNDKQKNVKWNEALDHAINQVAHIIAGPFSITQDRAEKIDFSVPFLYTGYSILIKQEKKGVDDLWMFMRPFTYLHWVVILLVGLFSAISLALLEFNSPFGLNPNGRQRARNYTLGSAVSVFISLMFMHTMPAKSPKSWAGKWTQNFIGAFALIFIATYTAKMASILSAGQETRSYKGIDDNELLNLKRGYLRSSSIVNHMCRNSKDTYKSHCNYSITLPNDDAGIDSVLNGSLDVYLSDYLILDYLRFKQTNCNLKLIGQDFATTGYALGMSKWMKEKEKNKINIQLLKYYERGFLDELYHKWFNKRVKCNRKAADDKIRIDFEQYKGVFGLLGIGIVAAVVVLFLEQALYKWTIPFLRKKSKNSSWKSLKLMFISQRFYRIVHSEEYYEATHSAKEDFEAIFQKSFRKKQLESLHGSQLRKRPKLWALIEASTERHSRDLMNQISPDLSEEEKSEKRLTEEIDLTNLPKDKILILKYNDTTNDTDKKRISIVNLNPEEKEDSLSELDFIFTKLSKGKSKLTREKSIIYMDENFSDSDNTDNEKNHSDIARASTFSHNGSIEHISDSPNESSTKFIDKFEIDSQISKYIDSINE</sequence>
<keyword evidence="12" id="KW-0407">Ion channel</keyword>
<comment type="caution">
    <text evidence="18">The sequence shown here is derived from an EMBL/GenBank/DDBJ whole genome shotgun (WGS) entry which is preliminary data.</text>
</comment>
<dbReference type="Pfam" id="PF10613">
    <property type="entry name" value="Lig_chan-Glu_bd"/>
    <property type="match status" value="1"/>
</dbReference>
<comment type="subcellular location">
    <subcellularLocation>
        <location evidence="1">Cell membrane</location>
        <topology evidence="1">Multi-pass membrane protein</topology>
    </subcellularLocation>
</comment>
<dbReference type="GO" id="GO:0038023">
    <property type="term" value="F:signaling receptor activity"/>
    <property type="evidence" value="ECO:0007669"/>
    <property type="project" value="InterPro"/>
</dbReference>
<evidence type="ECO:0000256" key="7">
    <source>
        <dbReference type="ARBA" id="ARBA00023065"/>
    </source>
</evidence>
<evidence type="ECO:0000256" key="14">
    <source>
        <dbReference type="PIRSR" id="PIRSR601508-2"/>
    </source>
</evidence>
<dbReference type="OrthoDB" id="5984008at2759"/>
<keyword evidence="2" id="KW-0813">Transport</keyword>
<keyword evidence="5 16" id="KW-1133">Transmembrane helix</keyword>
<dbReference type="InterPro" id="IPR019594">
    <property type="entry name" value="Glu/Gly-bd"/>
</dbReference>
<keyword evidence="9 18" id="KW-0675">Receptor</keyword>
<dbReference type="InterPro" id="IPR001320">
    <property type="entry name" value="Iontro_rcpt_C"/>
</dbReference>
<evidence type="ECO:0000256" key="12">
    <source>
        <dbReference type="ARBA" id="ARBA00023303"/>
    </source>
</evidence>
<reference evidence="18 19" key="1">
    <citation type="journal article" date="2018" name="Sci. Rep.">
        <title>Genomic signatures of local adaptation to the degree of environmental predictability in rotifers.</title>
        <authorList>
            <person name="Franch-Gras L."/>
            <person name="Hahn C."/>
            <person name="Garcia-Roger E.M."/>
            <person name="Carmona M.J."/>
            <person name="Serra M."/>
            <person name="Gomez A."/>
        </authorList>
    </citation>
    <scope>NUCLEOTIDE SEQUENCE [LARGE SCALE GENOMIC DNA]</scope>
    <source>
        <strain evidence="18">HYR1</strain>
    </source>
</reference>
<feature type="binding site" evidence="13">
    <location>
        <position position="411"/>
    </location>
    <ligand>
        <name>L-glutamate</name>
        <dbReference type="ChEBI" id="CHEBI:29985"/>
    </ligand>
</feature>
<evidence type="ECO:0000256" key="11">
    <source>
        <dbReference type="ARBA" id="ARBA00023286"/>
    </source>
</evidence>
<feature type="binding site" evidence="13">
    <location>
        <position position="622"/>
    </location>
    <ligand>
        <name>L-glutamate</name>
        <dbReference type="ChEBI" id="CHEBI:29985"/>
    </ligand>
</feature>
<evidence type="ECO:0000256" key="16">
    <source>
        <dbReference type="SAM" id="Phobius"/>
    </source>
</evidence>
<evidence type="ECO:0000256" key="10">
    <source>
        <dbReference type="ARBA" id="ARBA00023180"/>
    </source>
</evidence>
<dbReference type="GO" id="GO:0005886">
    <property type="term" value="C:plasma membrane"/>
    <property type="evidence" value="ECO:0007669"/>
    <property type="project" value="UniProtKB-SubCell"/>
</dbReference>
<dbReference type="STRING" id="10195.A0A3M7PCH9"/>
<gene>
    <name evidence="18" type="ORF">BpHYR1_029337</name>
</gene>
<dbReference type="PANTHER" id="PTHR18966">
    <property type="entry name" value="IONOTROPIC GLUTAMATE RECEPTOR"/>
    <property type="match status" value="1"/>
</dbReference>
<protein>
    <submittedName>
        <fullName evidence="18">Glutamate receptor NMDA 3A</fullName>
    </submittedName>
</protein>
<keyword evidence="11" id="KW-1071">Ligand-gated ion channel</keyword>
<dbReference type="EMBL" id="REGN01011923">
    <property type="protein sequence ID" value="RMZ96762.1"/>
    <property type="molecule type" value="Genomic_DNA"/>
</dbReference>
<evidence type="ECO:0000256" key="4">
    <source>
        <dbReference type="ARBA" id="ARBA00022692"/>
    </source>
</evidence>
<evidence type="ECO:0000313" key="18">
    <source>
        <dbReference type="EMBL" id="RMZ96762.1"/>
    </source>
</evidence>
<keyword evidence="3" id="KW-1003">Cell membrane</keyword>
<evidence type="ECO:0000256" key="2">
    <source>
        <dbReference type="ARBA" id="ARBA00022448"/>
    </source>
</evidence>
<dbReference type="InterPro" id="IPR015683">
    <property type="entry name" value="Ionotropic_Glu_rcpt"/>
</dbReference>
<evidence type="ECO:0000256" key="6">
    <source>
        <dbReference type="ARBA" id="ARBA00023054"/>
    </source>
</evidence>
<name>A0A3M7PCH9_BRAPC</name>
<keyword evidence="7" id="KW-0406">Ion transport</keyword>
<dbReference type="Pfam" id="PF00060">
    <property type="entry name" value="Lig_chan"/>
    <property type="match status" value="1"/>
</dbReference>
<organism evidence="18 19">
    <name type="scientific">Brachionus plicatilis</name>
    <name type="common">Marine rotifer</name>
    <name type="synonym">Brachionus muelleri</name>
    <dbReference type="NCBI Taxonomy" id="10195"/>
    <lineage>
        <taxon>Eukaryota</taxon>
        <taxon>Metazoa</taxon>
        <taxon>Spiralia</taxon>
        <taxon>Gnathifera</taxon>
        <taxon>Rotifera</taxon>
        <taxon>Eurotatoria</taxon>
        <taxon>Monogononta</taxon>
        <taxon>Pseudotrocha</taxon>
        <taxon>Ploima</taxon>
        <taxon>Brachionidae</taxon>
        <taxon>Brachionus</taxon>
    </lineage>
</organism>
<proteinExistence type="predicted"/>
<dbReference type="Proteomes" id="UP000276133">
    <property type="component" value="Unassembled WGS sequence"/>
</dbReference>
<dbReference type="Gene3D" id="3.40.190.10">
    <property type="entry name" value="Periplasmic binding protein-like II"/>
    <property type="match status" value="3"/>
</dbReference>
<feature type="binding site" evidence="13">
    <location>
        <position position="578"/>
    </location>
    <ligand>
        <name>L-glutamate</name>
        <dbReference type="ChEBI" id="CHEBI:29985"/>
    </ligand>
</feature>
<evidence type="ECO:0000256" key="13">
    <source>
        <dbReference type="PIRSR" id="PIRSR601508-1"/>
    </source>
</evidence>
<feature type="site" description="Interaction with the cone snail toxin Con-ikot-ikot" evidence="14">
    <location>
        <position position="672"/>
    </location>
</feature>
<keyword evidence="15" id="KW-1015">Disulfide bond</keyword>
<dbReference type="FunFam" id="3.40.190.10:FF:000078">
    <property type="entry name" value="glutamate receptor ionotropic, NMDA 3B"/>
    <property type="match status" value="1"/>
</dbReference>
<keyword evidence="19" id="KW-1185">Reference proteome</keyword>
<evidence type="ECO:0000259" key="17">
    <source>
        <dbReference type="SMART" id="SM00079"/>
    </source>
</evidence>
<dbReference type="AlphaFoldDB" id="A0A3M7PCH9"/>
<evidence type="ECO:0000256" key="3">
    <source>
        <dbReference type="ARBA" id="ARBA00022475"/>
    </source>
</evidence>
<evidence type="ECO:0000256" key="5">
    <source>
        <dbReference type="ARBA" id="ARBA00022989"/>
    </source>
</evidence>
<evidence type="ECO:0000256" key="9">
    <source>
        <dbReference type="ARBA" id="ARBA00023170"/>
    </source>
</evidence>
<feature type="disulfide bond" evidence="15">
    <location>
        <begin position="636"/>
        <end position="693"/>
    </location>
</feature>
<keyword evidence="10" id="KW-0325">Glycoprotein</keyword>
<dbReference type="InterPro" id="IPR001508">
    <property type="entry name" value="Iono_Glu_rcpt_met"/>
</dbReference>
<evidence type="ECO:0000256" key="8">
    <source>
        <dbReference type="ARBA" id="ARBA00023136"/>
    </source>
</evidence>
<keyword evidence="4 16" id="KW-0812">Transmembrane</keyword>
<feature type="binding site" evidence="13">
    <location>
        <position position="418"/>
    </location>
    <ligand>
        <name>L-glutamate</name>
        <dbReference type="ChEBI" id="CHEBI:29985"/>
    </ligand>
</feature>
<feature type="binding site" evidence="13">
    <location>
        <position position="413"/>
    </location>
    <ligand>
        <name>L-glutamate</name>
        <dbReference type="ChEBI" id="CHEBI:29985"/>
    </ligand>
</feature>
<keyword evidence="8 16" id="KW-0472">Membrane</keyword>
<accession>A0A3M7PCH9</accession>
<evidence type="ECO:0000313" key="19">
    <source>
        <dbReference type="Proteomes" id="UP000276133"/>
    </source>
</evidence>
<feature type="transmembrane region" description="Helical" evidence="16">
    <location>
        <begin position="525"/>
        <end position="543"/>
    </location>
</feature>
<dbReference type="GO" id="GO:0015276">
    <property type="term" value="F:ligand-gated monoatomic ion channel activity"/>
    <property type="evidence" value="ECO:0007669"/>
    <property type="project" value="InterPro"/>
</dbReference>
<dbReference type="PRINTS" id="PR00177">
    <property type="entry name" value="NMDARECEPTOR"/>
</dbReference>
<dbReference type="SUPFAM" id="SSF53850">
    <property type="entry name" value="Periplasmic binding protein-like II"/>
    <property type="match status" value="1"/>
</dbReference>
<feature type="transmembrane region" description="Helical" evidence="16">
    <location>
        <begin position="711"/>
        <end position="729"/>
    </location>
</feature>
<feature type="domain" description="Ionotropic glutamate receptor C-terminal" evidence="17">
    <location>
        <begin position="346"/>
        <end position="689"/>
    </location>
</feature>